<proteinExistence type="predicted"/>
<dbReference type="EMBL" id="JNFP01000065">
    <property type="protein sequence ID" value="KIA60554.1"/>
    <property type="molecule type" value="Genomic_DNA"/>
</dbReference>
<sequence length="126" mass="13339">MANNHHEPTLPIPSKLSREITAVIDEITKLGDKLIVLDRRFRALQARPSVVAVDDLGPAITAGEATSSVRGWLGCAELALLCAAGELGEAHAHASRLKLTDSAAEHTLSAMRGPKSVTPERNTANV</sequence>
<accession>A0ABR4Z5W4</accession>
<protein>
    <recommendedName>
        <fullName evidence="3">DUF222 domain-containing protein</fullName>
    </recommendedName>
</protein>
<dbReference type="RefSeq" id="WP_043679820.1">
    <property type="nucleotide sequence ID" value="NZ_BDCI01000023.1"/>
</dbReference>
<evidence type="ECO:0000313" key="1">
    <source>
        <dbReference type="EMBL" id="KIA60554.1"/>
    </source>
</evidence>
<evidence type="ECO:0000313" key="2">
    <source>
        <dbReference type="Proteomes" id="UP000031364"/>
    </source>
</evidence>
<keyword evidence="2" id="KW-1185">Reference proteome</keyword>
<name>A0ABR4Z5W4_9NOCA</name>
<evidence type="ECO:0008006" key="3">
    <source>
        <dbReference type="Google" id="ProtNLM"/>
    </source>
</evidence>
<reference evidence="1 2" key="1">
    <citation type="journal article" date="2014" name="Int. J. Syst. Evol. Microbiol.">
        <title>Nocardia vulneris sp. nov., isolated from wounds of human patients in North America.</title>
        <authorList>
            <person name="Lasker B.A."/>
            <person name="Bell M."/>
            <person name="Klenk H.P."/>
            <person name="Sproer C."/>
            <person name="Schumann C."/>
            <person name="Schumann P."/>
            <person name="Brown J.M."/>
        </authorList>
    </citation>
    <scope>NUCLEOTIDE SEQUENCE [LARGE SCALE GENOMIC DNA]</scope>
    <source>
        <strain evidence="1 2">W9851</strain>
    </source>
</reference>
<gene>
    <name evidence="1" type="ORF">FG87_36160</name>
</gene>
<organism evidence="1 2">
    <name type="scientific">Nocardia vulneris</name>
    <dbReference type="NCBI Taxonomy" id="1141657"/>
    <lineage>
        <taxon>Bacteria</taxon>
        <taxon>Bacillati</taxon>
        <taxon>Actinomycetota</taxon>
        <taxon>Actinomycetes</taxon>
        <taxon>Mycobacteriales</taxon>
        <taxon>Nocardiaceae</taxon>
        <taxon>Nocardia</taxon>
    </lineage>
</organism>
<dbReference type="Proteomes" id="UP000031364">
    <property type="component" value="Unassembled WGS sequence"/>
</dbReference>
<comment type="caution">
    <text evidence="1">The sequence shown here is derived from an EMBL/GenBank/DDBJ whole genome shotgun (WGS) entry which is preliminary data.</text>
</comment>